<gene>
    <name evidence="7" type="ORF">OS493_038816</name>
</gene>
<organism evidence="7 8">
    <name type="scientific">Desmophyllum pertusum</name>
    <dbReference type="NCBI Taxonomy" id="174260"/>
    <lineage>
        <taxon>Eukaryota</taxon>
        <taxon>Metazoa</taxon>
        <taxon>Cnidaria</taxon>
        <taxon>Anthozoa</taxon>
        <taxon>Hexacorallia</taxon>
        <taxon>Scleractinia</taxon>
        <taxon>Caryophylliina</taxon>
        <taxon>Caryophylliidae</taxon>
        <taxon>Desmophyllum</taxon>
    </lineage>
</organism>
<feature type="compositionally biased region" description="Polar residues" evidence="6">
    <location>
        <begin position="35"/>
        <end position="52"/>
    </location>
</feature>
<name>A0A9X0CDF9_9CNID</name>
<evidence type="ECO:0000256" key="2">
    <source>
        <dbReference type="ARBA" id="ARBA00007262"/>
    </source>
</evidence>
<sequence length="178" mass="17629">MPEDSLGSDQLLFSNNPPQPTAENQSPDKPEESLSHQVNVGDNPPETMNGSPTDKDNPAVKNEKRNSEGGQLYWKDYATVGIVGGTAAMVAAPLALAAAGFTAGGVAAGSIAAGIQSSVYGGCVGASSAFAVLQSAGAAGIGMKTAAGIFTAGVGAATCLKSKVAPSDEGPKCSSDQE</sequence>
<evidence type="ECO:0000256" key="5">
    <source>
        <dbReference type="ARBA" id="ARBA00023136"/>
    </source>
</evidence>
<comment type="subcellular location">
    <subcellularLocation>
        <location evidence="1">Membrane</location>
        <topology evidence="1">Multi-pass membrane protein</topology>
    </subcellularLocation>
</comment>
<comment type="caution">
    <text evidence="7">The sequence shown here is derived from an EMBL/GenBank/DDBJ whole genome shotgun (WGS) entry which is preliminary data.</text>
</comment>
<evidence type="ECO:0000256" key="3">
    <source>
        <dbReference type="ARBA" id="ARBA00022692"/>
    </source>
</evidence>
<proteinExistence type="inferred from homology"/>
<feature type="compositionally biased region" description="Basic and acidic residues" evidence="6">
    <location>
        <begin position="53"/>
        <end position="67"/>
    </location>
</feature>
<dbReference type="Pfam" id="PF06140">
    <property type="entry name" value="Ifi-6-16"/>
    <property type="match status" value="1"/>
</dbReference>
<dbReference type="InterPro" id="IPR009311">
    <property type="entry name" value="IFI6/IFI27-like"/>
</dbReference>
<feature type="region of interest" description="Disordered" evidence="6">
    <location>
        <begin position="1"/>
        <end position="67"/>
    </location>
</feature>
<evidence type="ECO:0000256" key="6">
    <source>
        <dbReference type="SAM" id="MobiDB-lite"/>
    </source>
</evidence>
<evidence type="ECO:0000313" key="7">
    <source>
        <dbReference type="EMBL" id="KAJ7315267.1"/>
    </source>
</evidence>
<dbReference type="OrthoDB" id="440424at2759"/>
<dbReference type="AlphaFoldDB" id="A0A9X0CDF9"/>
<keyword evidence="8" id="KW-1185">Reference proteome</keyword>
<keyword evidence="3" id="KW-0812">Transmembrane</keyword>
<keyword evidence="4" id="KW-1133">Transmembrane helix</keyword>
<dbReference type="PANTHER" id="PTHR16932">
    <property type="entry name" value="INTERFERON ALPHA-INDUCIBLE PROTEIN 27"/>
    <property type="match status" value="1"/>
</dbReference>
<dbReference type="InterPro" id="IPR038213">
    <property type="entry name" value="IFI6/IFI27-like_sf"/>
</dbReference>
<dbReference type="Gene3D" id="6.10.110.10">
    <property type="match status" value="1"/>
</dbReference>
<dbReference type="EMBL" id="MU827900">
    <property type="protein sequence ID" value="KAJ7315267.1"/>
    <property type="molecule type" value="Genomic_DNA"/>
</dbReference>
<feature type="compositionally biased region" description="Polar residues" evidence="6">
    <location>
        <begin position="7"/>
        <end position="25"/>
    </location>
</feature>
<evidence type="ECO:0000313" key="8">
    <source>
        <dbReference type="Proteomes" id="UP001163046"/>
    </source>
</evidence>
<dbReference type="GO" id="GO:0016020">
    <property type="term" value="C:membrane"/>
    <property type="evidence" value="ECO:0007669"/>
    <property type="project" value="UniProtKB-SubCell"/>
</dbReference>
<accession>A0A9X0CDF9</accession>
<comment type="similarity">
    <text evidence="2">Belongs to the IFI6/IFI27 family.</text>
</comment>
<evidence type="ECO:0000256" key="4">
    <source>
        <dbReference type="ARBA" id="ARBA00022989"/>
    </source>
</evidence>
<evidence type="ECO:0000256" key="1">
    <source>
        <dbReference type="ARBA" id="ARBA00004141"/>
    </source>
</evidence>
<dbReference type="Proteomes" id="UP001163046">
    <property type="component" value="Unassembled WGS sequence"/>
</dbReference>
<dbReference type="PANTHER" id="PTHR16932:SF18">
    <property type="entry name" value="INTERFERON, ALPHA-INDUCIBLE PROTEIN 27-LIKE 2"/>
    <property type="match status" value="1"/>
</dbReference>
<keyword evidence="5" id="KW-0472">Membrane</keyword>
<reference evidence="7" key="1">
    <citation type="submission" date="2023-01" db="EMBL/GenBank/DDBJ databases">
        <title>Genome assembly of the deep-sea coral Lophelia pertusa.</title>
        <authorList>
            <person name="Herrera S."/>
            <person name="Cordes E."/>
        </authorList>
    </citation>
    <scope>NUCLEOTIDE SEQUENCE</scope>
    <source>
        <strain evidence="7">USNM1676648</strain>
        <tissue evidence="7">Polyp</tissue>
    </source>
</reference>
<protein>
    <submittedName>
        <fullName evidence="7">Uncharacterized protein</fullName>
    </submittedName>
</protein>